<dbReference type="AlphaFoldDB" id="A0A4S4A389"/>
<evidence type="ECO:0000259" key="1">
    <source>
        <dbReference type="Pfam" id="PF13274"/>
    </source>
</evidence>
<accession>A0A4S4A389</accession>
<feature type="domain" description="Antitoxin SocA-like Panacea" evidence="1">
    <location>
        <begin position="27"/>
        <end position="123"/>
    </location>
</feature>
<sequence>MSYSATTIANYFIKKYATTGELTPLKLIKLVYISYGWYLETFEYKEPLVTEKPQAWRYGPVFPSLYDNLKHHGKSFVKEPVNCHTTEVITDEDARFLDKVWEIYGQKDGIYLSALTHKDGTPWSETYPKGENLIIPDPLIKEYYKKLLE</sequence>
<keyword evidence="3" id="KW-1185">Reference proteome</keyword>
<proteinExistence type="predicted"/>
<dbReference type="EMBL" id="SSNZ01000001">
    <property type="protein sequence ID" value="THF52884.1"/>
    <property type="molecule type" value="Genomic_DNA"/>
</dbReference>
<evidence type="ECO:0000313" key="2">
    <source>
        <dbReference type="EMBL" id="THF52884.1"/>
    </source>
</evidence>
<organism evidence="2 3">
    <name type="scientific">Flavobacterium supellecticarium</name>
    <dbReference type="NCBI Taxonomy" id="2565924"/>
    <lineage>
        <taxon>Bacteria</taxon>
        <taxon>Pseudomonadati</taxon>
        <taxon>Bacteroidota</taxon>
        <taxon>Flavobacteriia</taxon>
        <taxon>Flavobacteriales</taxon>
        <taxon>Flavobacteriaceae</taxon>
        <taxon>Flavobacterium</taxon>
    </lineage>
</organism>
<reference evidence="2 3" key="1">
    <citation type="submission" date="2019-04" db="EMBL/GenBank/DDBJ databases">
        <title>Flavobacterium sp. nov. isolated from construction timber.</title>
        <authorList>
            <person name="Lin S.-Y."/>
            <person name="Chang C.-T."/>
            <person name="Young C.-C."/>
        </authorList>
    </citation>
    <scope>NUCLEOTIDE SEQUENCE [LARGE SCALE GENOMIC DNA]</scope>
    <source>
        <strain evidence="2 3">CC-CTC003</strain>
    </source>
</reference>
<protein>
    <submittedName>
        <fullName evidence="2">DUF4065 domain-containing protein</fullName>
    </submittedName>
</protein>
<gene>
    <name evidence="2" type="ORF">E6C50_01365</name>
</gene>
<dbReference type="Pfam" id="PF13274">
    <property type="entry name" value="SocA_Panacea"/>
    <property type="match status" value="1"/>
</dbReference>
<dbReference type="Proteomes" id="UP000307507">
    <property type="component" value="Unassembled WGS sequence"/>
</dbReference>
<name>A0A4S4A389_9FLAO</name>
<dbReference type="InterPro" id="IPR025272">
    <property type="entry name" value="SocA_Panacea"/>
</dbReference>
<dbReference type="RefSeq" id="WP_136401409.1">
    <property type="nucleotide sequence ID" value="NZ_SSNZ01000001.1"/>
</dbReference>
<dbReference type="OrthoDB" id="9799173at2"/>
<comment type="caution">
    <text evidence="2">The sequence shown here is derived from an EMBL/GenBank/DDBJ whole genome shotgun (WGS) entry which is preliminary data.</text>
</comment>
<evidence type="ECO:0000313" key="3">
    <source>
        <dbReference type="Proteomes" id="UP000307507"/>
    </source>
</evidence>